<proteinExistence type="predicted"/>
<evidence type="ECO:0000313" key="4">
    <source>
        <dbReference type="Proteomes" id="UP000283509"/>
    </source>
</evidence>
<dbReference type="EMBL" id="QCYY01000635">
    <property type="protein sequence ID" value="ROT83759.1"/>
    <property type="molecule type" value="Genomic_DNA"/>
</dbReference>
<keyword evidence="2" id="KW-0812">Transmembrane</keyword>
<dbReference type="AlphaFoldDB" id="A0A3R7MJY7"/>
<keyword evidence="2" id="KW-1133">Transmembrane helix</keyword>
<accession>A0A3R7MJY7</accession>
<evidence type="ECO:0000256" key="1">
    <source>
        <dbReference type="SAM" id="MobiDB-lite"/>
    </source>
</evidence>
<evidence type="ECO:0000313" key="3">
    <source>
        <dbReference type="EMBL" id="ROT83759.1"/>
    </source>
</evidence>
<evidence type="ECO:0000256" key="2">
    <source>
        <dbReference type="SAM" id="Phobius"/>
    </source>
</evidence>
<feature type="region of interest" description="Disordered" evidence="1">
    <location>
        <begin position="111"/>
        <end position="142"/>
    </location>
</feature>
<feature type="transmembrane region" description="Helical" evidence="2">
    <location>
        <begin position="468"/>
        <end position="491"/>
    </location>
</feature>
<keyword evidence="2" id="KW-0472">Membrane</keyword>
<comment type="caution">
    <text evidence="3">The sequence shown here is derived from an EMBL/GenBank/DDBJ whole genome shotgun (WGS) entry which is preliminary data.</text>
</comment>
<dbReference type="Proteomes" id="UP000283509">
    <property type="component" value="Unassembled WGS sequence"/>
</dbReference>
<name>A0A3R7MJY7_PENVA</name>
<reference evidence="3 4" key="2">
    <citation type="submission" date="2019-01" db="EMBL/GenBank/DDBJ databases">
        <title>The decoding of complex shrimp genome reveals the adaptation for benthos swimmer, frequently molting mechanism and breeding impact on genome.</title>
        <authorList>
            <person name="Sun Y."/>
            <person name="Gao Y."/>
            <person name="Yu Y."/>
        </authorList>
    </citation>
    <scope>NUCLEOTIDE SEQUENCE [LARGE SCALE GENOMIC DNA]</scope>
    <source>
        <tissue evidence="3">Muscle</tissue>
    </source>
</reference>
<reference evidence="3 4" key="1">
    <citation type="submission" date="2018-04" db="EMBL/GenBank/DDBJ databases">
        <authorList>
            <person name="Zhang X."/>
            <person name="Yuan J."/>
            <person name="Li F."/>
            <person name="Xiang J."/>
        </authorList>
    </citation>
    <scope>NUCLEOTIDE SEQUENCE [LARGE SCALE GENOMIC DNA]</scope>
    <source>
        <tissue evidence="3">Muscle</tissue>
    </source>
</reference>
<keyword evidence="4" id="KW-1185">Reference proteome</keyword>
<feature type="compositionally biased region" description="Low complexity" evidence="1">
    <location>
        <begin position="111"/>
        <end position="123"/>
    </location>
</feature>
<gene>
    <name evidence="3" type="ORF">C7M84_023062</name>
</gene>
<sequence length="529" mass="56933">MIHPLDLSLVCWVFPLLLPSIILASFYHSPSLAIRSSFSFILSRSSSTLPPPLSHLFTLSSVLSLSPPPPPLPCSSPDSMVVAEPSTTSSESVLSSLLSALSLSSPSFPSSLPSPASSSPSPLCLQHRPPQPEKTRSRSPLSLFPVSSPSPSLTSLSSLSLGLCLSLSLLPFPSPLLSSPSRLSLLSSSPSPLSALPLPSPSLSPRVAPPLLPSSSLSRPHLFLLSRLLSLSICLFFSRPLLLLGLLALSFPPPLSLPSCSPRFLSSPLSCRLLSLPIPLVSLFGDFSASPPFSLLSPRIVLVISLRRYLCLSFSVASSCRLDPPFPLVVSPLPRTPLYSRSSSRRLSIRRFSSTLSSLSPFLLRSRLSIPHPSPSPCPLLSPRVHAHLIFSLSLVLSLRSHHSRLSTVSLSAPLLLSGLFSLLLSSHFGPCNRLVSSRLAFSSNTYLSFLFLHPLPHQLVLFVPDGFLGGFSFPPSLLPLFTPLSLFFFLRRARSLIHNPVRVSPLSSPSLPSRSLPPSIFRFSLILP</sequence>
<protein>
    <submittedName>
        <fullName evidence="3">Uncharacterized protein</fullName>
    </submittedName>
</protein>
<organism evidence="3 4">
    <name type="scientific">Penaeus vannamei</name>
    <name type="common">Whiteleg shrimp</name>
    <name type="synonym">Litopenaeus vannamei</name>
    <dbReference type="NCBI Taxonomy" id="6689"/>
    <lineage>
        <taxon>Eukaryota</taxon>
        <taxon>Metazoa</taxon>
        <taxon>Ecdysozoa</taxon>
        <taxon>Arthropoda</taxon>
        <taxon>Crustacea</taxon>
        <taxon>Multicrustacea</taxon>
        <taxon>Malacostraca</taxon>
        <taxon>Eumalacostraca</taxon>
        <taxon>Eucarida</taxon>
        <taxon>Decapoda</taxon>
        <taxon>Dendrobranchiata</taxon>
        <taxon>Penaeoidea</taxon>
        <taxon>Penaeidae</taxon>
        <taxon>Penaeus</taxon>
    </lineage>
</organism>